<dbReference type="PIRSF" id="PIRSF016838">
    <property type="entry name" value="PafC"/>
    <property type="match status" value="1"/>
</dbReference>
<keyword evidence="1" id="KW-0805">Transcription regulation</keyword>
<evidence type="ECO:0000313" key="5">
    <source>
        <dbReference type="Proteomes" id="UP000029844"/>
    </source>
</evidence>
<dbReference type="InterPro" id="IPR051534">
    <property type="entry name" value="CBASS_pafABC_assoc_protein"/>
</dbReference>
<dbReference type="InterPro" id="IPR036388">
    <property type="entry name" value="WH-like_DNA-bd_sf"/>
</dbReference>
<evidence type="ECO:0000313" key="4">
    <source>
        <dbReference type="EMBL" id="KGL39808.1"/>
    </source>
</evidence>
<sequence length="306" mass="35424">MKIERLISMIMLLLQRELVSAAEMARMFEVSKRTIYRDVDTLSMANIPVYTLPGAKGGIGIMPTYKIDKKLLTVEDLSAIVASLDGLEQLLASPEIKKTVLKMKNMLGENDVLPANSISLDFSNWSMKQELNEKVEKLHLAIKKLQLVQLSYIDRDGKQTMRLIEPYHLLFRNRSWYVQGYSLERENFRTFKISRIVGMDVLDQVFESRNFTVKPFESMPSRPHFQLCEVDLLVDKVAREQIVERFDVASMKQVDEEQFSVVVNLPNHEVGYRFLLQLGTHVTICSRDSFYTGFQAYLRAIHEKYV</sequence>
<proteinExistence type="predicted"/>
<dbReference type="eggNOG" id="COG2378">
    <property type="taxonomic scope" value="Bacteria"/>
</dbReference>
<dbReference type="STRING" id="1552123.EP57_12155"/>
<dbReference type="PROSITE" id="PS51000">
    <property type="entry name" value="HTH_DEOR_2"/>
    <property type="match status" value="1"/>
</dbReference>
<protein>
    <submittedName>
        <fullName evidence="4">Transcriptional regulator</fullName>
    </submittedName>
</protein>
<dbReference type="Pfam" id="PF13280">
    <property type="entry name" value="WYL"/>
    <property type="match status" value="1"/>
</dbReference>
<dbReference type="Gene3D" id="1.10.10.10">
    <property type="entry name" value="Winged helix-like DNA-binding domain superfamily/Winged helix DNA-binding domain"/>
    <property type="match status" value="1"/>
</dbReference>
<feature type="domain" description="HTH deoR-type" evidence="3">
    <location>
        <begin position="2"/>
        <end position="61"/>
    </location>
</feature>
<dbReference type="GO" id="GO:0003700">
    <property type="term" value="F:DNA-binding transcription factor activity"/>
    <property type="evidence" value="ECO:0007669"/>
    <property type="project" value="InterPro"/>
</dbReference>
<dbReference type="EMBL" id="JNFA01000025">
    <property type="protein sequence ID" value="KGL39808.1"/>
    <property type="molecule type" value="Genomic_DNA"/>
</dbReference>
<dbReference type="GeneID" id="58718105"/>
<dbReference type="InterPro" id="IPR026881">
    <property type="entry name" value="WYL_dom"/>
</dbReference>
<gene>
    <name evidence="4" type="ORF">EP57_12155</name>
</gene>
<dbReference type="InterPro" id="IPR013196">
    <property type="entry name" value="HTH_11"/>
</dbReference>
<dbReference type="OrthoDB" id="9815009at2"/>
<dbReference type="InterPro" id="IPR028349">
    <property type="entry name" value="PafC-like"/>
</dbReference>
<dbReference type="PROSITE" id="PS52050">
    <property type="entry name" value="WYL"/>
    <property type="match status" value="1"/>
</dbReference>
<dbReference type="InterPro" id="IPR036390">
    <property type="entry name" value="WH_DNA-bd_sf"/>
</dbReference>
<organism evidence="4 5">
    <name type="scientific">Listeria booriae</name>
    <dbReference type="NCBI Taxonomy" id="1552123"/>
    <lineage>
        <taxon>Bacteria</taxon>
        <taxon>Bacillati</taxon>
        <taxon>Bacillota</taxon>
        <taxon>Bacilli</taxon>
        <taxon>Bacillales</taxon>
        <taxon>Listeriaceae</taxon>
        <taxon>Listeria</taxon>
    </lineage>
</organism>
<dbReference type="RefSeq" id="WP_036087015.1">
    <property type="nucleotide sequence ID" value="NZ_CBCSHQ010000018.1"/>
</dbReference>
<evidence type="ECO:0000256" key="2">
    <source>
        <dbReference type="ARBA" id="ARBA00023163"/>
    </source>
</evidence>
<reference evidence="4 5" key="1">
    <citation type="submission" date="2014-05" db="EMBL/GenBank/DDBJ databases">
        <title>Novel Listeriaceae from food processing environments.</title>
        <authorList>
            <person name="den Bakker H.C."/>
        </authorList>
    </citation>
    <scope>NUCLEOTIDE SEQUENCE [LARGE SCALE GENOMIC DNA]</scope>
    <source>
        <strain evidence="4 5">FSL A5-0281</strain>
    </source>
</reference>
<keyword evidence="5" id="KW-1185">Reference proteome</keyword>
<evidence type="ECO:0000259" key="3">
    <source>
        <dbReference type="PROSITE" id="PS51000"/>
    </source>
</evidence>
<dbReference type="PANTHER" id="PTHR34580:SF1">
    <property type="entry name" value="PROTEIN PAFC"/>
    <property type="match status" value="1"/>
</dbReference>
<dbReference type="AlphaFoldDB" id="A0A099W5W7"/>
<accession>A0A099W5W7</accession>
<dbReference type="InterPro" id="IPR001034">
    <property type="entry name" value="DeoR_HTH"/>
</dbReference>
<dbReference type="PANTHER" id="PTHR34580">
    <property type="match status" value="1"/>
</dbReference>
<name>A0A099W5W7_9LIST</name>
<dbReference type="Proteomes" id="UP000029844">
    <property type="component" value="Unassembled WGS sequence"/>
</dbReference>
<evidence type="ECO:0000256" key="1">
    <source>
        <dbReference type="ARBA" id="ARBA00023015"/>
    </source>
</evidence>
<comment type="caution">
    <text evidence="4">The sequence shown here is derived from an EMBL/GenBank/DDBJ whole genome shotgun (WGS) entry which is preliminary data.</text>
</comment>
<dbReference type="SUPFAM" id="SSF46785">
    <property type="entry name" value="Winged helix' DNA-binding domain"/>
    <property type="match status" value="1"/>
</dbReference>
<keyword evidence="2" id="KW-0804">Transcription</keyword>
<dbReference type="Pfam" id="PF08279">
    <property type="entry name" value="HTH_11"/>
    <property type="match status" value="1"/>
</dbReference>